<feature type="region of interest" description="Disordered" evidence="1">
    <location>
        <begin position="205"/>
        <end position="240"/>
    </location>
</feature>
<evidence type="ECO:0008006" key="5">
    <source>
        <dbReference type="Google" id="ProtNLM"/>
    </source>
</evidence>
<reference evidence="3 4" key="1">
    <citation type="submission" date="2012-09" db="EMBL/GenBank/DDBJ databases">
        <title>Genome Sequence of alkane-degrading Bacterium Alcanivorax sp. 6-D-6.</title>
        <authorList>
            <person name="Lai Q."/>
            <person name="Shao Z."/>
        </authorList>
    </citation>
    <scope>NUCLEOTIDE SEQUENCE [LARGE SCALE GENOMIC DNA]</scope>
    <source>
        <strain evidence="3 4">6-D-6</strain>
    </source>
</reference>
<feature type="chain" id="PRO_5047126783" description="GlyGly-CTERM domain-containing protein" evidence="2">
    <location>
        <begin position="22"/>
        <end position="452"/>
    </location>
</feature>
<evidence type="ECO:0000256" key="2">
    <source>
        <dbReference type="SAM" id="SignalP"/>
    </source>
</evidence>
<keyword evidence="4" id="KW-1185">Reference proteome</keyword>
<keyword evidence="2" id="KW-0732">Signal</keyword>
<dbReference type="EMBL" id="AQPF01000004">
    <property type="protein sequence ID" value="KAF0807300.1"/>
    <property type="molecule type" value="Genomic_DNA"/>
</dbReference>
<organism evidence="3 4">
    <name type="scientific">Alcanivorax xiamenensis</name>
    <dbReference type="NCBI Taxonomy" id="1177156"/>
    <lineage>
        <taxon>Bacteria</taxon>
        <taxon>Pseudomonadati</taxon>
        <taxon>Pseudomonadota</taxon>
        <taxon>Gammaproteobacteria</taxon>
        <taxon>Oceanospirillales</taxon>
        <taxon>Alcanivoracaceae</taxon>
        <taxon>Alcanivorax</taxon>
    </lineage>
</organism>
<dbReference type="RefSeq" id="WP_159660041.1">
    <property type="nucleotide sequence ID" value="NZ_AQPF01000004.1"/>
</dbReference>
<gene>
    <name evidence="3" type="ORF">A6D6_00852</name>
</gene>
<feature type="compositionally biased region" description="Acidic residues" evidence="1">
    <location>
        <begin position="211"/>
        <end position="240"/>
    </location>
</feature>
<comment type="caution">
    <text evidence="3">The sequence shown here is derived from an EMBL/GenBank/DDBJ whole genome shotgun (WGS) entry which is preliminary data.</text>
</comment>
<accession>A0ABQ6YB84</accession>
<sequence length="452" mass="47565">MKLKTALMSAPLLIICGAAMAGTPGLTGVYHGQHLLTMRGCPGACQAGSELVLGKGIQNADWSWNFDEGWVLIRGTTLTVGFDYEVQSIGNQGQGDDRFTAGFTDNLDGTYTVYHGFQIYNPNVGNPRADTSTRFEITEDPDNPNRILIITVDDEPAGVLDGIPGTQITGVFPMTVQPDFEGYARLEGSSSGGDGISDQLKEQLGLNPDADNADTDGDGLPDAEELGEDPENPVDTDADGLIDALEPGAAALDPRLAAGVALLDGIPGRQVTGDALSGTTAEAAVGEPWRFAGVTTGYMSLATDPDGDSSIPDTTRGDAGLEYQYGFIRFDLQASAMTSEPVTVRVTFQAPLPESSRLLLYASQVIDGNERYRLMASDAYRRLSDHALEIRLHDNGPWDLSPEAGVLAFGVAPVENTLGGHQESSGNGGGIGAATLALLALLAAFRRGRVVT</sequence>
<evidence type="ECO:0000313" key="4">
    <source>
        <dbReference type="Proteomes" id="UP000771797"/>
    </source>
</evidence>
<name>A0ABQ6YB84_9GAMM</name>
<evidence type="ECO:0000256" key="1">
    <source>
        <dbReference type="SAM" id="MobiDB-lite"/>
    </source>
</evidence>
<dbReference type="Proteomes" id="UP000771797">
    <property type="component" value="Unassembled WGS sequence"/>
</dbReference>
<feature type="signal peptide" evidence="2">
    <location>
        <begin position="1"/>
        <end position="21"/>
    </location>
</feature>
<proteinExistence type="predicted"/>
<protein>
    <recommendedName>
        <fullName evidence="5">GlyGly-CTERM domain-containing protein</fullName>
    </recommendedName>
</protein>
<evidence type="ECO:0000313" key="3">
    <source>
        <dbReference type="EMBL" id="KAF0807300.1"/>
    </source>
</evidence>